<feature type="region of interest" description="Disordered" evidence="1">
    <location>
        <begin position="41"/>
        <end position="75"/>
    </location>
</feature>
<proteinExistence type="predicted"/>
<dbReference type="AlphaFoldDB" id="A0A5C3M3T2"/>
<evidence type="ECO:0000256" key="1">
    <source>
        <dbReference type="SAM" id="MobiDB-lite"/>
    </source>
</evidence>
<protein>
    <submittedName>
        <fullName evidence="2">Uncharacterized protein</fullName>
    </submittedName>
</protein>
<dbReference type="Proteomes" id="UP000308652">
    <property type="component" value="Unassembled WGS sequence"/>
</dbReference>
<organism evidence="2 3">
    <name type="scientific">Crucibulum laeve</name>
    <dbReference type="NCBI Taxonomy" id="68775"/>
    <lineage>
        <taxon>Eukaryota</taxon>
        <taxon>Fungi</taxon>
        <taxon>Dikarya</taxon>
        <taxon>Basidiomycota</taxon>
        <taxon>Agaricomycotina</taxon>
        <taxon>Agaricomycetes</taxon>
        <taxon>Agaricomycetidae</taxon>
        <taxon>Agaricales</taxon>
        <taxon>Agaricineae</taxon>
        <taxon>Nidulariaceae</taxon>
        <taxon>Crucibulum</taxon>
    </lineage>
</organism>
<evidence type="ECO:0000313" key="3">
    <source>
        <dbReference type="Proteomes" id="UP000308652"/>
    </source>
</evidence>
<gene>
    <name evidence="2" type="ORF">BDQ12DRAFT_665570</name>
</gene>
<reference evidence="2 3" key="1">
    <citation type="journal article" date="2019" name="Nat. Ecol. Evol.">
        <title>Megaphylogeny resolves global patterns of mushroom evolution.</title>
        <authorList>
            <person name="Varga T."/>
            <person name="Krizsan K."/>
            <person name="Foldi C."/>
            <person name="Dima B."/>
            <person name="Sanchez-Garcia M."/>
            <person name="Sanchez-Ramirez S."/>
            <person name="Szollosi G.J."/>
            <person name="Szarkandi J.G."/>
            <person name="Papp V."/>
            <person name="Albert L."/>
            <person name="Andreopoulos W."/>
            <person name="Angelini C."/>
            <person name="Antonin V."/>
            <person name="Barry K.W."/>
            <person name="Bougher N.L."/>
            <person name="Buchanan P."/>
            <person name="Buyck B."/>
            <person name="Bense V."/>
            <person name="Catcheside P."/>
            <person name="Chovatia M."/>
            <person name="Cooper J."/>
            <person name="Damon W."/>
            <person name="Desjardin D."/>
            <person name="Finy P."/>
            <person name="Geml J."/>
            <person name="Haridas S."/>
            <person name="Hughes K."/>
            <person name="Justo A."/>
            <person name="Karasinski D."/>
            <person name="Kautmanova I."/>
            <person name="Kiss B."/>
            <person name="Kocsube S."/>
            <person name="Kotiranta H."/>
            <person name="LaButti K.M."/>
            <person name="Lechner B.E."/>
            <person name="Liimatainen K."/>
            <person name="Lipzen A."/>
            <person name="Lukacs Z."/>
            <person name="Mihaltcheva S."/>
            <person name="Morgado L.N."/>
            <person name="Niskanen T."/>
            <person name="Noordeloos M.E."/>
            <person name="Ohm R.A."/>
            <person name="Ortiz-Santana B."/>
            <person name="Ovrebo C."/>
            <person name="Racz N."/>
            <person name="Riley R."/>
            <person name="Savchenko A."/>
            <person name="Shiryaev A."/>
            <person name="Soop K."/>
            <person name="Spirin V."/>
            <person name="Szebenyi C."/>
            <person name="Tomsovsky M."/>
            <person name="Tulloss R.E."/>
            <person name="Uehling J."/>
            <person name="Grigoriev I.V."/>
            <person name="Vagvolgyi C."/>
            <person name="Papp T."/>
            <person name="Martin F.M."/>
            <person name="Miettinen O."/>
            <person name="Hibbett D.S."/>
            <person name="Nagy L.G."/>
        </authorList>
    </citation>
    <scope>NUCLEOTIDE SEQUENCE [LARGE SCALE GENOMIC DNA]</scope>
    <source>
        <strain evidence="2 3">CBS 166.37</strain>
    </source>
</reference>
<sequence>MTTVELSRCLSPLEIPQQEDTGLNLSTFPPQISAPSMLLAHQHQNTTSEPNAELHRRERPRNADQTTPIPRHASSSISLPLAYPTPVLHPLLALASGSEVVYRPFPPALPKHQGMPAVIVPGDTPTHLFFVRLSHVPGDYKMLAFPTGASFTSVNDVLHAVRAAVAGASTEPKPEELGEVKEGRVRLDSMGRCTISHIVVFANRSDISRDGGERNACEHVCTRNQDEEVEDDALPPVMPLRRAVDDNDRECFELAKRCNFIGVEKLKKRRRWDCVCYSMCATPDVDRSHLIHKWLKRLGKHAVCWTQTELKRKPRTTLKCNNTFRLLEVGQNEFLVLDFMLSNKI</sequence>
<feature type="compositionally biased region" description="Polar residues" evidence="1">
    <location>
        <begin position="63"/>
        <end position="75"/>
    </location>
</feature>
<feature type="compositionally biased region" description="Basic and acidic residues" evidence="1">
    <location>
        <begin position="52"/>
        <end position="62"/>
    </location>
</feature>
<dbReference type="EMBL" id="ML213600">
    <property type="protein sequence ID" value="TFK39235.1"/>
    <property type="molecule type" value="Genomic_DNA"/>
</dbReference>
<accession>A0A5C3M3T2</accession>
<keyword evidence="3" id="KW-1185">Reference proteome</keyword>
<evidence type="ECO:0000313" key="2">
    <source>
        <dbReference type="EMBL" id="TFK39235.1"/>
    </source>
</evidence>
<name>A0A5C3M3T2_9AGAR</name>